<dbReference type="RefSeq" id="WP_130142700.1">
    <property type="nucleotide sequence ID" value="NZ_SGIT01000003.1"/>
</dbReference>
<evidence type="ECO:0000259" key="2">
    <source>
        <dbReference type="Pfam" id="PF13477"/>
    </source>
</evidence>
<dbReference type="AlphaFoldDB" id="A0A4Q6XRM4"/>
<keyword evidence="3" id="KW-0808">Transferase</keyword>
<dbReference type="GO" id="GO:0016757">
    <property type="term" value="F:glycosyltransferase activity"/>
    <property type="evidence" value="ECO:0007669"/>
    <property type="project" value="InterPro"/>
</dbReference>
<name>A0A4Q6XRM4_9SPHI</name>
<dbReference type="Gene3D" id="3.40.50.2000">
    <property type="entry name" value="Glycogen Phosphorylase B"/>
    <property type="match status" value="2"/>
</dbReference>
<dbReference type="Pfam" id="PF00534">
    <property type="entry name" value="Glycos_transf_1"/>
    <property type="match status" value="1"/>
</dbReference>
<evidence type="ECO:0000259" key="1">
    <source>
        <dbReference type="Pfam" id="PF00534"/>
    </source>
</evidence>
<dbReference type="InterPro" id="IPR001296">
    <property type="entry name" value="Glyco_trans_1"/>
</dbReference>
<reference evidence="3 4" key="1">
    <citation type="submission" date="2019-02" db="EMBL/GenBank/DDBJ databases">
        <authorList>
            <person name="Li Y."/>
        </authorList>
    </citation>
    <scope>NUCLEOTIDE SEQUENCE [LARGE SCALE GENOMIC DNA]</scope>
    <source>
        <strain evidence="3 4">30C10-4-7</strain>
    </source>
</reference>
<dbReference type="OrthoDB" id="9790710at2"/>
<organism evidence="3 4">
    <name type="scientific">Sphingobacterium corticibacterium</name>
    <dbReference type="NCBI Taxonomy" id="2484746"/>
    <lineage>
        <taxon>Bacteria</taxon>
        <taxon>Pseudomonadati</taxon>
        <taxon>Bacteroidota</taxon>
        <taxon>Sphingobacteriia</taxon>
        <taxon>Sphingobacteriales</taxon>
        <taxon>Sphingobacteriaceae</taxon>
        <taxon>Sphingobacterium</taxon>
    </lineage>
</organism>
<proteinExistence type="predicted"/>
<accession>A0A4Q6XRM4</accession>
<sequence length="374" mass="42873">MKKKIIVISSLTMSLVNFRLDLLRNLVEDGYDVLALGPDTDERSIEILKNIDVRFRTFVLERTGFNPIRDIKTIRHLKRIYKEEKPNFILPYTVKPVIYGNFAKIGTQIKSLNWITGLGFYGLESRNWKDRISKIIMTYLYRLSFSKNDIIVFQNNDDVEFFKEKGILKQNRYRITPGSGINLEKFTSSVPDTSLVKFIFVGRLIEAKGIRLFIRAAEILKDQFPDVEFIVIGGLDEGNPNAIQKEEIDILMQKGIVAYLGHVDNVIEHVRDSSVFVLPSMYREGVPRSILEALSSGRAIITTDNVGCRETVLKDYNGVLIPRNSIEDLISAMTFFCNNRNKIIEYGENSRKLAEDKFDVSIVNRIMLNSLKAL</sequence>
<protein>
    <submittedName>
        <fullName evidence="3">Glycosyltransferase family 1 protein</fullName>
    </submittedName>
</protein>
<feature type="domain" description="Glycosyl transferase family 1" evidence="1">
    <location>
        <begin position="194"/>
        <end position="352"/>
    </location>
</feature>
<dbReference type="PANTHER" id="PTHR12526:SF638">
    <property type="entry name" value="SPORE COAT PROTEIN SA"/>
    <property type="match status" value="1"/>
</dbReference>
<feature type="domain" description="Glycosyltransferase subfamily 4-like N-terminal" evidence="2">
    <location>
        <begin position="22"/>
        <end position="155"/>
    </location>
</feature>
<gene>
    <name evidence="3" type="ORF">EWE74_16315</name>
</gene>
<dbReference type="InterPro" id="IPR028098">
    <property type="entry name" value="Glyco_trans_4-like_N"/>
</dbReference>
<dbReference type="Pfam" id="PF13477">
    <property type="entry name" value="Glyco_trans_4_2"/>
    <property type="match status" value="1"/>
</dbReference>
<evidence type="ECO:0000313" key="3">
    <source>
        <dbReference type="EMBL" id="RZF58886.1"/>
    </source>
</evidence>
<dbReference type="Proteomes" id="UP000292855">
    <property type="component" value="Unassembled WGS sequence"/>
</dbReference>
<dbReference type="SUPFAM" id="SSF53756">
    <property type="entry name" value="UDP-Glycosyltransferase/glycogen phosphorylase"/>
    <property type="match status" value="1"/>
</dbReference>
<dbReference type="CDD" id="cd03808">
    <property type="entry name" value="GT4_CapM-like"/>
    <property type="match status" value="1"/>
</dbReference>
<evidence type="ECO:0000313" key="4">
    <source>
        <dbReference type="Proteomes" id="UP000292855"/>
    </source>
</evidence>
<dbReference type="PANTHER" id="PTHR12526">
    <property type="entry name" value="GLYCOSYLTRANSFERASE"/>
    <property type="match status" value="1"/>
</dbReference>
<dbReference type="EMBL" id="SGIT01000003">
    <property type="protein sequence ID" value="RZF58886.1"/>
    <property type="molecule type" value="Genomic_DNA"/>
</dbReference>
<keyword evidence="4" id="KW-1185">Reference proteome</keyword>
<comment type="caution">
    <text evidence="3">The sequence shown here is derived from an EMBL/GenBank/DDBJ whole genome shotgun (WGS) entry which is preliminary data.</text>
</comment>